<keyword evidence="6" id="KW-0418">Kinase</keyword>
<dbReference type="AlphaFoldDB" id="A0AAV8S183"/>
<keyword evidence="3" id="KW-0808">Transferase</keyword>
<dbReference type="PROSITE" id="PS00108">
    <property type="entry name" value="PROTEIN_KINASE_ST"/>
    <property type="match status" value="1"/>
</dbReference>
<comment type="catalytic activity">
    <reaction evidence="11">
        <text>L-seryl-[protein] + ATP = O-phospho-L-seryl-[protein] + ADP + H(+)</text>
        <dbReference type="Rhea" id="RHEA:17989"/>
        <dbReference type="Rhea" id="RHEA-COMP:9863"/>
        <dbReference type="Rhea" id="RHEA-COMP:11604"/>
        <dbReference type="ChEBI" id="CHEBI:15378"/>
        <dbReference type="ChEBI" id="CHEBI:29999"/>
        <dbReference type="ChEBI" id="CHEBI:30616"/>
        <dbReference type="ChEBI" id="CHEBI:83421"/>
        <dbReference type="ChEBI" id="CHEBI:456216"/>
        <dbReference type="EC" id="2.7.11.1"/>
    </reaction>
</comment>
<keyword evidence="13" id="KW-0812">Transmembrane</keyword>
<keyword evidence="13" id="KW-0472">Membrane</keyword>
<evidence type="ECO:0000256" key="11">
    <source>
        <dbReference type="ARBA" id="ARBA00048679"/>
    </source>
</evidence>
<dbReference type="CDD" id="cd14066">
    <property type="entry name" value="STKc_IRAK"/>
    <property type="match status" value="1"/>
</dbReference>
<dbReference type="GO" id="GO:0004674">
    <property type="term" value="F:protein serine/threonine kinase activity"/>
    <property type="evidence" value="ECO:0007669"/>
    <property type="project" value="UniProtKB-KW"/>
</dbReference>
<dbReference type="Gene3D" id="1.10.510.10">
    <property type="entry name" value="Transferase(Phosphotransferase) domain 1"/>
    <property type="match status" value="2"/>
</dbReference>
<dbReference type="SUPFAM" id="SSF56112">
    <property type="entry name" value="Protein kinase-like (PK-like)"/>
    <property type="match status" value="1"/>
</dbReference>
<evidence type="ECO:0000313" key="15">
    <source>
        <dbReference type="EMBL" id="KAJ8513163.1"/>
    </source>
</evidence>
<evidence type="ECO:0000256" key="12">
    <source>
        <dbReference type="PROSITE-ProRule" id="PRU10141"/>
    </source>
</evidence>
<reference evidence="15 16" key="1">
    <citation type="submission" date="2022-12" db="EMBL/GenBank/DDBJ databases">
        <title>Chromosome-scale assembly of the Ensete ventricosum genome.</title>
        <authorList>
            <person name="Dussert Y."/>
            <person name="Stocks J."/>
            <person name="Wendawek A."/>
            <person name="Woldeyes F."/>
            <person name="Nichols R.A."/>
            <person name="Borrell J.S."/>
        </authorList>
    </citation>
    <scope>NUCLEOTIDE SEQUENCE [LARGE SCALE GENOMIC DNA]</scope>
    <source>
        <strain evidence="16">cv. Maze</strain>
        <tissue evidence="15">Seeds</tissue>
    </source>
</reference>
<dbReference type="GO" id="GO:0005886">
    <property type="term" value="C:plasma membrane"/>
    <property type="evidence" value="ECO:0007669"/>
    <property type="project" value="TreeGrafter"/>
</dbReference>
<keyword evidence="13" id="KW-1133">Transmembrane helix</keyword>
<feature type="binding site" evidence="12">
    <location>
        <position position="266"/>
    </location>
    <ligand>
        <name>ATP</name>
        <dbReference type="ChEBI" id="CHEBI:30616"/>
    </ligand>
</feature>
<keyword evidence="16" id="KW-1185">Reference proteome</keyword>
<dbReference type="EMBL" id="JAQQAF010000001">
    <property type="protein sequence ID" value="KAJ8513163.1"/>
    <property type="molecule type" value="Genomic_DNA"/>
</dbReference>
<dbReference type="Gene3D" id="3.30.200.20">
    <property type="entry name" value="Phosphorylase Kinase, domain 1"/>
    <property type="match status" value="1"/>
</dbReference>
<comment type="catalytic activity">
    <reaction evidence="10">
        <text>L-threonyl-[protein] + ATP = O-phospho-L-threonyl-[protein] + ADP + H(+)</text>
        <dbReference type="Rhea" id="RHEA:46608"/>
        <dbReference type="Rhea" id="RHEA-COMP:11060"/>
        <dbReference type="Rhea" id="RHEA-COMP:11605"/>
        <dbReference type="ChEBI" id="CHEBI:15378"/>
        <dbReference type="ChEBI" id="CHEBI:30013"/>
        <dbReference type="ChEBI" id="CHEBI:30616"/>
        <dbReference type="ChEBI" id="CHEBI:61977"/>
        <dbReference type="ChEBI" id="CHEBI:456216"/>
        <dbReference type="EC" id="2.7.11.1"/>
    </reaction>
</comment>
<dbReference type="InterPro" id="IPR000719">
    <property type="entry name" value="Prot_kinase_dom"/>
</dbReference>
<evidence type="ECO:0000256" key="13">
    <source>
        <dbReference type="SAM" id="Phobius"/>
    </source>
</evidence>
<dbReference type="Proteomes" id="UP001222027">
    <property type="component" value="Unassembled WGS sequence"/>
</dbReference>
<keyword evidence="8" id="KW-1015">Disulfide bond</keyword>
<feature type="domain" description="Protein kinase" evidence="14">
    <location>
        <begin position="238"/>
        <end position="524"/>
    </location>
</feature>
<dbReference type="InterPro" id="IPR001245">
    <property type="entry name" value="Ser-Thr/Tyr_kinase_cat_dom"/>
</dbReference>
<keyword evidence="5 12" id="KW-0547">Nucleotide-binding</keyword>
<evidence type="ECO:0000256" key="4">
    <source>
        <dbReference type="ARBA" id="ARBA00022729"/>
    </source>
</evidence>
<dbReference type="EC" id="2.7.11.1" evidence="1"/>
<keyword evidence="2" id="KW-0723">Serine/threonine-protein kinase</keyword>
<protein>
    <recommendedName>
        <fullName evidence="1">non-specific serine/threonine protein kinase</fullName>
        <ecNumber evidence="1">2.7.11.1</ecNumber>
    </recommendedName>
</protein>
<keyword evidence="7 12" id="KW-0067">ATP-binding</keyword>
<name>A0AAV8S183_ENSVE</name>
<evidence type="ECO:0000256" key="3">
    <source>
        <dbReference type="ARBA" id="ARBA00022679"/>
    </source>
</evidence>
<dbReference type="FunFam" id="3.30.200.20:FF:000195">
    <property type="entry name" value="G-type lectin S-receptor-like serine/threonine-protein kinase"/>
    <property type="match status" value="1"/>
</dbReference>
<dbReference type="Pfam" id="PF07714">
    <property type="entry name" value="PK_Tyr_Ser-Thr"/>
    <property type="match status" value="1"/>
</dbReference>
<dbReference type="PROSITE" id="PS50011">
    <property type="entry name" value="PROTEIN_KINASE_DOM"/>
    <property type="match status" value="1"/>
</dbReference>
<evidence type="ECO:0000259" key="14">
    <source>
        <dbReference type="PROSITE" id="PS50011"/>
    </source>
</evidence>
<evidence type="ECO:0000256" key="2">
    <source>
        <dbReference type="ARBA" id="ARBA00022527"/>
    </source>
</evidence>
<dbReference type="InterPro" id="IPR017441">
    <property type="entry name" value="Protein_kinase_ATP_BS"/>
</dbReference>
<dbReference type="PANTHER" id="PTHR27002:SF181">
    <property type="entry name" value="RECEPTOR-LIKE SERINE_THREONINE-PROTEIN KINASE"/>
    <property type="match status" value="1"/>
</dbReference>
<evidence type="ECO:0000256" key="7">
    <source>
        <dbReference type="ARBA" id="ARBA00022840"/>
    </source>
</evidence>
<dbReference type="SMART" id="SM00220">
    <property type="entry name" value="S_TKc"/>
    <property type="match status" value="1"/>
</dbReference>
<gene>
    <name evidence="15" type="ORF">OPV22_003597</name>
</gene>
<sequence length="557" mass="61933">MMVLELVSGKRNSSHSTGDPGAAFYPYWAAKQITEENTLSLLDPRLEEAPPDEEEVTRVCRVACWCIQDAESQRPTMGQVVQAMEGSLEVNKPPLPLGLKILMEEEGQIAYQLPSTDPSASVATYTSEESDGYDLHVKLAASDLDASSNKTKLRVIVAAVGCALGLLLAIICYFLWWKYSSRAKVFWKKGRQQENTVLHPSGEVVSEFSSIYGEETQEGKAFEPLFTFDCIATATGYFSESNKLGEGGFGHVYKGTLPSGQEVAVKRLSRSSGQGLEEFKNEVILIAKLQHRNLVKLLGCCIQGEEKILIYEYLPNKSLDAIIFETSKKELLDWKKRFNIIEGIARGLLYLHRDSRLRIVHRDLKASNILLDENMNPKISDFGMARIFGGDENQGNTNRVVGTFGYMSPEYAMEGLFSVRSDVYSFGILVLEIMTGRRNSSFHRMKNAVNIVGYAWQQWNEDKAVELIDPTIRSASMISQALRCVHIALLCVQDRASDRPDIDAVIRMMGSGSGPLPMPKQPMFVAVGSADVTGTMIANKYESFSTYDVTITMVQGR</sequence>
<evidence type="ECO:0000256" key="6">
    <source>
        <dbReference type="ARBA" id="ARBA00022777"/>
    </source>
</evidence>
<organism evidence="15 16">
    <name type="scientific">Ensete ventricosum</name>
    <name type="common">Abyssinian banana</name>
    <name type="synonym">Musa ensete</name>
    <dbReference type="NCBI Taxonomy" id="4639"/>
    <lineage>
        <taxon>Eukaryota</taxon>
        <taxon>Viridiplantae</taxon>
        <taxon>Streptophyta</taxon>
        <taxon>Embryophyta</taxon>
        <taxon>Tracheophyta</taxon>
        <taxon>Spermatophyta</taxon>
        <taxon>Magnoliopsida</taxon>
        <taxon>Liliopsida</taxon>
        <taxon>Zingiberales</taxon>
        <taxon>Musaceae</taxon>
        <taxon>Ensete</taxon>
    </lineage>
</organism>
<evidence type="ECO:0000256" key="5">
    <source>
        <dbReference type="ARBA" id="ARBA00022741"/>
    </source>
</evidence>
<proteinExistence type="predicted"/>
<evidence type="ECO:0000256" key="8">
    <source>
        <dbReference type="ARBA" id="ARBA00023157"/>
    </source>
</evidence>
<dbReference type="PROSITE" id="PS00107">
    <property type="entry name" value="PROTEIN_KINASE_ATP"/>
    <property type="match status" value="1"/>
</dbReference>
<accession>A0AAV8S183</accession>
<evidence type="ECO:0000313" key="16">
    <source>
        <dbReference type="Proteomes" id="UP001222027"/>
    </source>
</evidence>
<evidence type="ECO:0000256" key="1">
    <source>
        <dbReference type="ARBA" id="ARBA00012513"/>
    </source>
</evidence>
<keyword evidence="9" id="KW-0325">Glycoprotein</keyword>
<dbReference type="InterPro" id="IPR008271">
    <property type="entry name" value="Ser/Thr_kinase_AS"/>
</dbReference>
<evidence type="ECO:0000256" key="9">
    <source>
        <dbReference type="ARBA" id="ARBA00023180"/>
    </source>
</evidence>
<feature type="transmembrane region" description="Helical" evidence="13">
    <location>
        <begin position="155"/>
        <end position="176"/>
    </location>
</feature>
<evidence type="ECO:0000256" key="10">
    <source>
        <dbReference type="ARBA" id="ARBA00047899"/>
    </source>
</evidence>
<dbReference type="InterPro" id="IPR011009">
    <property type="entry name" value="Kinase-like_dom_sf"/>
</dbReference>
<comment type="caution">
    <text evidence="15">The sequence shown here is derived from an EMBL/GenBank/DDBJ whole genome shotgun (WGS) entry which is preliminary data.</text>
</comment>
<dbReference type="PANTHER" id="PTHR27002">
    <property type="entry name" value="RECEPTOR-LIKE SERINE/THREONINE-PROTEIN KINASE SD1-8"/>
    <property type="match status" value="1"/>
</dbReference>
<keyword evidence="4" id="KW-0732">Signal</keyword>
<dbReference type="GO" id="GO:0005524">
    <property type="term" value="F:ATP binding"/>
    <property type="evidence" value="ECO:0007669"/>
    <property type="project" value="UniProtKB-UniRule"/>
</dbReference>
<dbReference type="FunFam" id="1.10.510.10:FF:000060">
    <property type="entry name" value="G-type lectin S-receptor-like serine/threonine-protein kinase"/>
    <property type="match status" value="1"/>
</dbReference>